<feature type="compositionally biased region" description="Pro residues" evidence="6">
    <location>
        <begin position="664"/>
        <end position="699"/>
    </location>
</feature>
<feature type="domain" description="HYDIN/VesB/CFA65-like Ig-like" evidence="8">
    <location>
        <begin position="1199"/>
        <end position="1296"/>
    </location>
</feature>
<feature type="compositionally biased region" description="Pro residues" evidence="6">
    <location>
        <begin position="623"/>
        <end position="655"/>
    </location>
</feature>
<accession>A0AA96YPK8</accession>
<evidence type="ECO:0000313" key="9">
    <source>
        <dbReference type="EMBL" id="WOB44062.1"/>
    </source>
</evidence>
<feature type="compositionally biased region" description="Pro residues" evidence="6">
    <location>
        <begin position="1316"/>
        <end position="1348"/>
    </location>
</feature>
<dbReference type="EMBL" id="CP053540">
    <property type="protein sequence ID" value="WOB44062.1"/>
    <property type="molecule type" value="Genomic_DNA"/>
</dbReference>
<evidence type="ECO:0000259" key="7">
    <source>
        <dbReference type="Pfam" id="PF00931"/>
    </source>
</evidence>
<dbReference type="RefSeq" id="WP_316786988.1">
    <property type="nucleotide sequence ID" value="NZ_CP053540.1"/>
</dbReference>
<dbReference type="KEGG" id="tog:HNI00_13555"/>
<dbReference type="Pfam" id="PF22544">
    <property type="entry name" value="HYDIN_VesB_CFA65-like_Ig"/>
    <property type="match status" value="3"/>
</dbReference>
<dbReference type="InterPro" id="IPR002182">
    <property type="entry name" value="NB-ARC"/>
</dbReference>
<dbReference type="Gene3D" id="3.40.50.300">
    <property type="entry name" value="P-loop containing nucleotide triphosphate hydrolases"/>
    <property type="match status" value="1"/>
</dbReference>
<comment type="subcellular location">
    <subcellularLocation>
        <location evidence="1">Cell projection</location>
        <location evidence="1">Cilium</location>
    </subcellularLocation>
    <subcellularLocation>
        <location evidence="2">Cytoplasm</location>
    </subcellularLocation>
</comment>
<dbReference type="PANTHER" id="PTHR45912:SF3">
    <property type="entry name" value="CILIA- AND FLAGELLA-ASSOCIATED PROTEIN 47"/>
    <property type="match status" value="1"/>
</dbReference>
<feature type="domain" description="HYDIN/VesB/CFA65-like Ig-like" evidence="8">
    <location>
        <begin position="740"/>
        <end position="841"/>
    </location>
</feature>
<dbReference type="PANTHER" id="PTHR45912">
    <property type="entry name" value="CILIA- AND FLAGELLA-ASSOCIATED PROTEIN 47"/>
    <property type="match status" value="1"/>
</dbReference>
<keyword evidence="3" id="KW-0963">Cytoplasm</keyword>
<evidence type="ECO:0000256" key="3">
    <source>
        <dbReference type="ARBA" id="ARBA00022490"/>
    </source>
</evidence>
<feature type="domain" description="HYDIN/VesB/CFA65-like Ig-like" evidence="8">
    <location>
        <begin position="869"/>
        <end position="958"/>
    </location>
</feature>
<organism evidence="9">
    <name type="scientific">Thermoleptolyngbya oregonensis NK1-22</name>
    <dbReference type="NCBI Taxonomy" id="2547457"/>
    <lineage>
        <taxon>Bacteria</taxon>
        <taxon>Bacillati</taxon>
        <taxon>Cyanobacteriota</taxon>
        <taxon>Cyanophyceae</taxon>
        <taxon>Oculatellales</taxon>
        <taxon>Oculatellaceae</taxon>
        <taxon>Thermoleptolyngbya</taxon>
    </lineage>
</organism>
<feature type="region of interest" description="Disordered" evidence="6">
    <location>
        <begin position="1310"/>
        <end position="1348"/>
    </location>
</feature>
<evidence type="ECO:0000256" key="1">
    <source>
        <dbReference type="ARBA" id="ARBA00004138"/>
    </source>
</evidence>
<evidence type="ECO:0000256" key="2">
    <source>
        <dbReference type="ARBA" id="ARBA00004496"/>
    </source>
</evidence>
<dbReference type="InterPro" id="IPR027417">
    <property type="entry name" value="P-loop_NTPase"/>
</dbReference>
<protein>
    <submittedName>
        <fullName evidence="9">Choice-of-anchor D domain-containing protein</fullName>
    </submittedName>
</protein>
<evidence type="ECO:0000259" key="8">
    <source>
        <dbReference type="Pfam" id="PF22544"/>
    </source>
</evidence>
<dbReference type="SUPFAM" id="SSF52540">
    <property type="entry name" value="P-loop containing nucleoside triphosphate hydrolases"/>
    <property type="match status" value="1"/>
</dbReference>
<evidence type="ECO:0000256" key="4">
    <source>
        <dbReference type="ARBA" id="ARBA00023069"/>
    </source>
</evidence>
<evidence type="ECO:0000256" key="6">
    <source>
        <dbReference type="SAM" id="MobiDB-lite"/>
    </source>
</evidence>
<dbReference type="Gene3D" id="1.25.40.10">
    <property type="entry name" value="Tetratricopeptide repeat domain"/>
    <property type="match status" value="1"/>
</dbReference>
<dbReference type="InterPro" id="IPR013783">
    <property type="entry name" value="Ig-like_fold"/>
</dbReference>
<keyword evidence="4" id="KW-0969">Cilium</keyword>
<feature type="compositionally biased region" description="Low complexity" evidence="6">
    <location>
        <begin position="842"/>
        <end position="853"/>
    </location>
</feature>
<dbReference type="NCBIfam" id="NF012200">
    <property type="entry name" value="choice_anch_D"/>
    <property type="match status" value="5"/>
</dbReference>
<gene>
    <name evidence="9" type="ORF">HNI00_13555</name>
</gene>
<sequence>MSQTYEHLLAEKNLLDQARQGSAEAIATLLNRSLNPRGITAMARLEQDTLHVLVEAVPAPPPDLASFVHQGIAGLGMATANTLKVYGRQRGISQIGWQQAFSLATPSGLGGVSTVMQGTQAGNGLPVTEFELGAGGQQVIAGDRRLQMTPHGAVVTLLPQPSAPSLRSRTLPSPEAACPPMPYLVGREKELDGAIAALEQSVPVEFYGESGLGKSALARALAHQPSVLGLAAEGLVYRVVGEQPVEDLYQSLFEDFFEIDEAIPHKLSEEEVQYALRQKRALVVLDDVRLPPNVLERMTRNLTTLGLIVTASERHLWNDSHSLPLSGLPQSEAVNLLERYLNDPLTPEQRSSAEQLCTLLYGHPQRILQAAMLVRDGHLSLLAMIEQLQSGATLEVLVLRACATFPDAERRCLAALAVLGEVPVQTHHLAGLTGMTNPQPIVATLVSRGFLSSDGVRHTLAGNLLAPLRQFWNLEQWVQPVVRHFLHWVQQQAPIKGALLPDLPLLMRVVNLAAEAEQWKEVVQFARVMDGPLALGRRWGAWEQVWDAGLRAAEHLGNSQAIALAHHQLGTRALCLGDSFAAINYLNQALRLREAGGNETAAAASRHNLSLLVAPMQHLQPQPQQPPQYQPPPQYPPQSPPQYPPQSPPQYPGPQYPSQIQSPQPQPPQYQAPEPQPQLPPLPAQPAPHPPYQPPPPMPGTSDPEAEAASSRFSPLLLGGLVASLLLGALAAWLMVRDRPSFSVNPSSLTFSNQTIHTSSQPQTVTLQNTGSQALRLGRITPVGANPTDFQVAEQCTRAPLPPAQSCTIQVTFTPQGQGDRIADLAFNDITGVTRYTIPLRGNSPSAIGGSPSPGSPSPTPPVNPDVALRFNPGTLDFGEWQVNAQTGQRTIALVNNSAVPVTIQLVRADGQARSDFLVSEQCTGGPLAPGQSCPIFVAFRPTAPGQRTANINVIDTSNRPWNVPLTGYGVATAPQTPTLSITPGRVDFGAVTVRNTSREERFFLQSTGGVPIQLRNISIESRTSDFRLTRNTCPSDLPPGARCEVGVVFSPEGEGDRRAALRFDSNDFRGTARVMLMGQGVPPAVPALRVNPLSIDFGSIELERASAPRAVTISNMGTAPLLLGDIRVNGNPDFVSDRNSSIGAECSNLSLRPGQSCGFNVVFIPQVEGSRNANIVIPTNTGSTSVALRGNGSVQRFPTLSIQPTSIDFDNQTIGNMSAPRSVTLRNSGNAPLILGNLGLSGENPFDFSTSNDSNFAISCTNVTLAPGEVCTVQIMFNPTEPGYRTAQLVIPHNAPNSPGRVRVGGVGQAAITPLPEPLPDPQPEPPGPPLRPLPVPLPQPFNPLSR</sequence>
<dbReference type="GO" id="GO:0043531">
    <property type="term" value="F:ADP binding"/>
    <property type="evidence" value="ECO:0007669"/>
    <property type="project" value="InterPro"/>
</dbReference>
<reference evidence="9" key="1">
    <citation type="submission" date="2020-05" db="EMBL/GenBank/DDBJ databases">
        <authorList>
            <person name="Zhu T."/>
            <person name="Keshari N."/>
            <person name="Lu X."/>
        </authorList>
    </citation>
    <scope>NUCLEOTIDE SEQUENCE</scope>
    <source>
        <strain evidence="9">NK1-22</strain>
    </source>
</reference>
<feature type="region of interest" description="Disordered" evidence="6">
    <location>
        <begin position="841"/>
        <end position="865"/>
    </location>
</feature>
<feature type="compositionally biased region" description="Pro residues" evidence="6">
    <location>
        <begin position="854"/>
        <end position="864"/>
    </location>
</feature>
<dbReference type="Pfam" id="PF00931">
    <property type="entry name" value="NB-ARC"/>
    <property type="match status" value="1"/>
</dbReference>
<dbReference type="InterPro" id="IPR011990">
    <property type="entry name" value="TPR-like_helical_dom_sf"/>
</dbReference>
<feature type="region of interest" description="Disordered" evidence="6">
    <location>
        <begin position="619"/>
        <end position="709"/>
    </location>
</feature>
<feature type="domain" description="NB-ARC" evidence="7">
    <location>
        <begin position="204"/>
        <end position="288"/>
    </location>
</feature>
<name>A0AA96YPK8_9CYAN</name>
<dbReference type="Gene3D" id="2.60.40.10">
    <property type="entry name" value="Immunoglobulins"/>
    <property type="match status" value="5"/>
</dbReference>
<keyword evidence="5" id="KW-0966">Cell projection</keyword>
<dbReference type="GO" id="GO:0005737">
    <property type="term" value="C:cytoplasm"/>
    <property type="evidence" value="ECO:0007669"/>
    <property type="project" value="UniProtKB-SubCell"/>
</dbReference>
<dbReference type="InterPro" id="IPR053879">
    <property type="entry name" value="HYDIN_VesB_CFA65-like_Ig"/>
</dbReference>
<proteinExistence type="predicted"/>
<evidence type="ECO:0000256" key="5">
    <source>
        <dbReference type="ARBA" id="ARBA00023273"/>
    </source>
</evidence>